<dbReference type="SUPFAM" id="SSF103473">
    <property type="entry name" value="MFS general substrate transporter"/>
    <property type="match status" value="1"/>
</dbReference>
<dbReference type="Proteomes" id="UP000588491">
    <property type="component" value="Unassembled WGS sequence"/>
</dbReference>
<evidence type="ECO:0000259" key="8">
    <source>
        <dbReference type="PROSITE" id="PS50850"/>
    </source>
</evidence>
<evidence type="ECO:0000313" key="10">
    <source>
        <dbReference type="Proteomes" id="UP000588491"/>
    </source>
</evidence>
<dbReference type="Gene3D" id="1.20.1250.20">
    <property type="entry name" value="MFS general substrate transporter like domains"/>
    <property type="match status" value="1"/>
</dbReference>
<dbReference type="InterPro" id="IPR011701">
    <property type="entry name" value="MFS"/>
</dbReference>
<dbReference type="AlphaFoldDB" id="A0A7Y0PKZ0"/>
<feature type="transmembrane region" description="Helical" evidence="7">
    <location>
        <begin position="252"/>
        <end position="271"/>
    </location>
</feature>
<gene>
    <name evidence="9" type="ORF">HHU08_04925</name>
</gene>
<protein>
    <submittedName>
        <fullName evidence="9">MFS transporter</fullName>
    </submittedName>
</protein>
<keyword evidence="10" id="KW-1185">Reference proteome</keyword>
<dbReference type="PANTHER" id="PTHR43266:SF10">
    <property type="entry name" value="BACILYSIN EXPORTER BACE-RELATED"/>
    <property type="match status" value="1"/>
</dbReference>
<keyword evidence="2" id="KW-0813">Transport</keyword>
<keyword evidence="5 7" id="KW-1133">Transmembrane helix</keyword>
<feature type="transmembrane region" description="Helical" evidence="7">
    <location>
        <begin position="371"/>
        <end position="393"/>
    </location>
</feature>
<evidence type="ECO:0000256" key="7">
    <source>
        <dbReference type="SAM" id="Phobius"/>
    </source>
</evidence>
<dbReference type="GO" id="GO:0022857">
    <property type="term" value="F:transmembrane transporter activity"/>
    <property type="evidence" value="ECO:0007669"/>
    <property type="project" value="InterPro"/>
</dbReference>
<keyword evidence="4 7" id="KW-0812">Transmembrane</keyword>
<feature type="transmembrane region" description="Helical" evidence="7">
    <location>
        <begin position="216"/>
        <end position="240"/>
    </location>
</feature>
<feature type="transmembrane region" description="Helical" evidence="7">
    <location>
        <begin position="166"/>
        <end position="186"/>
    </location>
</feature>
<dbReference type="CDD" id="cd06173">
    <property type="entry name" value="MFS_MefA_like"/>
    <property type="match status" value="1"/>
</dbReference>
<evidence type="ECO:0000256" key="1">
    <source>
        <dbReference type="ARBA" id="ARBA00004651"/>
    </source>
</evidence>
<dbReference type="InterPro" id="IPR020846">
    <property type="entry name" value="MFS_dom"/>
</dbReference>
<feature type="transmembrane region" description="Helical" evidence="7">
    <location>
        <begin position="21"/>
        <end position="42"/>
    </location>
</feature>
<evidence type="ECO:0000256" key="3">
    <source>
        <dbReference type="ARBA" id="ARBA00022475"/>
    </source>
</evidence>
<feature type="domain" description="Major facilitator superfamily (MFS) profile" evidence="8">
    <location>
        <begin position="213"/>
        <end position="404"/>
    </location>
</feature>
<dbReference type="GO" id="GO:0005886">
    <property type="term" value="C:plasma membrane"/>
    <property type="evidence" value="ECO:0007669"/>
    <property type="project" value="UniProtKB-SubCell"/>
</dbReference>
<feature type="transmembrane region" description="Helical" evidence="7">
    <location>
        <begin position="48"/>
        <end position="66"/>
    </location>
</feature>
<feature type="transmembrane region" description="Helical" evidence="7">
    <location>
        <begin position="73"/>
        <end position="95"/>
    </location>
</feature>
<evidence type="ECO:0000313" key="9">
    <source>
        <dbReference type="EMBL" id="NMO76353.1"/>
    </source>
</evidence>
<accession>A0A7Y0PKZ0</accession>
<feature type="transmembrane region" description="Helical" evidence="7">
    <location>
        <begin position="310"/>
        <end position="333"/>
    </location>
</feature>
<dbReference type="PANTHER" id="PTHR43266">
    <property type="entry name" value="MACROLIDE-EFFLUX PROTEIN"/>
    <property type="match status" value="1"/>
</dbReference>
<comment type="caution">
    <text evidence="9">The sequence shown here is derived from an EMBL/GenBank/DDBJ whole genome shotgun (WGS) entry which is preliminary data.</text>
</comment>
<dbReference type="EMBL" id="JABBPK010000001">
    <property type="protein sequence ID" value="NMO76353.1"/>
    <property type="molecule type" value="Genomic_DNA"/>
</dbReference>
<sequence length="404" mass="45050">MNIFRNKSFTFMWIGNGMSELAGAFGTFCNSLLIYEITGSSWALGSMWLLYFIPSLTLQLFIGPYIDRWSRKWMMIFALWSRGLVFLFPLISYITNSLVPWHIYIVQLIIGLITPIYSPANQAILPSLVSKQQLSTANAYVEGMARLMTFTAPVIAGIVIESIGIGSTLSFICIALIISGSLLLGINEEREDKAERKAWVTEFMEGISYFFQQRTIVWLGIFLAFVQFGVGVTMVINIPYIKTVLDGNNAMYGYFMAGFPLGYMLGTLFVGKIKFQSRRRLMLGALFIGGLTYINLGIISSIIIAIITEIIAGIGMAFFSIHNITICQQIVPNHLMGKIISVRSFIIRAMMPFGVLIGGALSELWGIRPLYVFIGAVIVTTSLLGITLPYFAFLDKEHKKKLTA</sequence>
<name>A0A7Y0PKZ0_9BACI</name>
<dbReference type="PROSITE" id="PS50850">
    <property type="entry name" value="MFS"/>
    <property type="match status" value="1"/>
</dbReference>
<evidence type="ECO:0000256" key="4">
    <source>
        <dbReference type="ARBA" id="ARBA00022692"/>
    </source>
</evidence>
<organism evidence="9 10">
    <name type="scientific">Niallia alba</name>
    <dbReference type="NCBI Taxonomy" id="2729105"/>
    <lineage>
        <taxon>Bacteria</taxon>
        <taxon>Bacillati</taxon>
        <taxon>Bacillota</taxon>
        <taxon>Bacilli</taxon>
        <taxon>Bacillales</taxon>
        <taxon>Bacillaceae</taxon>
        <taxon>Niallia</taxon>
    </lineage>
</organism>
<feature type="transmembrane region" description="Helical" evidence="7">
    <location>
        <begin position="345"/>
        <end position="365"/>
    </location>
</feature>
<proteinExistence type="predicted"/>
<feature type="transmembrane region" description="Helical" evidence="7">
    <location>
        <begin position="101"/>
        <end position="118"/>
    </location>
</feature>
<comment type="subcellular location">
    <subcellularLocation>
        <location evidence="1">Cell membrane</location>
        <topology evidence="1">Multi-pass membrane protein</topology>
    </subcellularLocation>
</comment>
<keyword evidence="3" id="KW-1003">Cell membrane</keyword>
<feature type="transmembrane region" description="Helical" evidence="7">
    <location>
        <begin position="283"/>
        <end position="304"/>
    </location>
</feature>
<keyword evidence="6 7" id="KW-0472">Membrane</keyword>
<evidence type="ECO:0000256" key="5">
    <source>
        <dbReference type="ARBA" id="ARBA00022989"/>
    </source>
</evidence>
<feature type="transmembrane region" description="Helical" evidence="7">
    <location>
        <begin position="139"/>
        <end position="160"/>
    </location>
</feature>
<evidence type="ECO:0000256" key="6">
    <source>
        <dbReference type="ARBA" id="ARBA00023136"/>
    </source>
</evidence>
<dbReference type="InterPro" id="IPR036259">
    <property type="entry name" value="MFS_trans_sf"/>
</dbReference>
<evidence type="ECO:0000256" key="2">
    <source>
        <dbReference type="ARBA" id="ARBA00022448"/>
    </source>
</evidence>
<dbReference type="RefSeq" id="WP_169187934.1">
    <property type="nucleotide sequence ID" value="NZ_JABBPK010000001.1"/>
</dbReference>
<reference evidence="9 10" key="1">
    <citation type="submission" date="2020-04" db="EMBL/GenBank/DDBJ databases">
        <title>Bacillus sp. UniB3 isolated from commercial digestive syrup.</title>
        <authorList>
            <person name="Thorat V."/>
            <person name="Kirdat K."/>
            <person name="Tiwarekar B."/>
            <person name="Yadav A."/>
        </authorList>
    </citation>
    <scope>NUCLEOTIDE SEQUENCE [LARGE SCALE GENOMIC DNA]</scope>
    <source>
        <strain evidence="9 10">UniB3</strain>
    </source>
</reference>
<dbReference type="Pfam" id="PF07690">
    <property type="entry name" value="MFS_1"/>
    <property type="match status" value="1"/>
</dbReference>